<dbReference type="RefSeq" id="WP_162139178.1">
    <property type="nucleotide sequence ID" value="NZ_BAOJ01000185.1"/>
</dbReference>
<comment type="caution">
    <text evidence="1">The sequence shown here is derived from an EMBL/GenBank/DDBJ whole genome shotgun (WGS) entry which is preliminary data.</text>
</comment>
<evidence type="ECO:0000313" key="2">
    <source>
        <dbReference type="Proteomes" id="UP000321922"/>
    </source>
</evidence>
<proteinExistence type="predicted"/>
<dbReference type="EMBL" id="BJXJ01000063">
    <property type="protein sequence ID" value="GEM77553.1"/>
    <property type="molecule type" value="Genomic_DNA"/>
</dbReference>
<dbReference type="AlphaFoldDB" id="A0A511QJQ7"/>
<dbReference type="Proteomes" id="UP000321922">
    <property type="component" value="Unassembled WGS sequence"/>
</dbReference>
<accession>A0A511QJQ7</accession>
<gene>
    <name evidence="1" type="ORF">VSA01S_36650</name>
</gene>
<keyword evidence="2" id="KW-1185">Reference proteome</keyword>
<protein>
    <submittedName>
        <fullName evidence="1">Uncharacterized protein</fullName>
    </submittedName>
</protein>
<sequence length="61" mass="6787">MAQQVQLKITDKNGKELGFLGFTENEERYITLAPESSEDVITFHVEEAGDTDLYSFDSGDG</sequence>
<reference evidence="1 2" key="1">
    <citation type="submission" date="2019-07" db="EMBL/GenBank/DDBJ databases">
        <title>Whole genome shotgun sequence of Vibrio sagamiensis NBRC 104589.</title>
        <authorList>
            <person name="Hosoyama A."/>
            <person name="Uohara A."/>
            <person name="Ohji S."/>
            <person name="Ichikawa N."/>
        </authorList>
    </citation>
    <scope>NUCLEOTIDE SEQUENCE [LARGE SCALE GENOMIC DNA]</scope>
    <source>
        <strain evidence="1 2">NBRC 104589</strain>
    </source>
</reference>
<evidence type="ECO:0000313" key="1">
    <source>
        <dbReference type="EMBL" id="GEM77553.1"/>
    </source>
</evidence>
<name>A0A511QJQ7_9VIBR</name>
<organism evidence="1 2">
    <name type="scientific">Vibrio sagamiensis NBRC 104589</name>
    <dbReference type="NCBI Taxonomy" id="1219064"/>
    <lineage>
        <taxon>Bacteria</taxon>
        <taxon>Pseudomonadati</taxon>
        <taxon>Pseudomonadota</taxon>
        <taxon>Gammaproteobacteria</taxon>
        <taxon>Vibrionales</taxon>
        <taxon>Vibrionaceae</taxon>
        <taxon>Vibrio</taxon>
    </lineage>
</organism>